<gene>
    <name evidence="3" type="ORF">HERIO_1069</name>
</gene>
<dbReference type="Proteomes" id="UP000192356">
    <property type="component" value="Unassembled WGS sequence"/>
</dbReference>
<evidence type="ECO:0000313" key="4">
    <source>
        <dbReference type="Proteomes" id="UP000192356"/>
    </source>
</evidence>
<evidence type="ECO:0000256" key="2">
    <source>
        <dbReference type="SAM" id="Phobius"/>
    </source>
</evidence>
<comment type="caution">
    <text evidence="3">The sequence shown here is derived from an EMBL/GenBank/DDBJ whole genome shotgun (WGS) entry which is preliminary data.</text>
</comment>
<organism evidence="3 4">
    <name type="scientific">Hepatospora eriocheir</name>
    <dbReference type="NCBI Taxonomy" id="1081669"/>
    <lineage>
        <taxon>Eukaryota</taxon>
        <taxon>Fungi</taxon>
        <taxon>Fungi incertae sedis</taxon>
        <taxon>Microsporidia</taxon>
        <taxon>Hepatosporidae</taxon>
        <taxon>Hepatospora</taxon>
    </lineage>
</organism>
<evidence type="ECO:0000256" key="1">
    <source>
        <dbReference type="SAM" id="MobiDB-lite"/>
    </source>
</evidence>
<evidence type="ECO:0000313" key="3">
    <source>
        <dbReference type="EMBL" id="ORD97022.1"/>
    </source>
</evidence>
<proteinExistence type="predicted"/>
<protein>
    <submittedName>
        <fullName evidence="3">Uncharacterized protein</fullName>
    </submittedName>
</protein>
<name>A0A1X0QBC5_9MICR</name>
<feature type="transmembrane region" description="Helical" evidence="2">
    <location>
        <begin position="91"/>
        <end position="112"/>
    </location>
</feature>
<reference evidence="3 4" key="1">
    <citation type="journal article" date="2017" name="Environ. Microbiol.">
        <title>Decay of the glycolytic pathway and adaptation to intranuclear parasitism within Enterocytozoonidae microsporidia.</title>
        <authorList>
            <person name="Wiredu Boakye D."/>
            <person name="Jaroenlak P."/>
            <person name="Prachumwat A."/>
            <person name="Williams T.A."/>
            <person name="Bateman K.S."/>
            <person name="Itsathitphaisarn O."/>
            <person name="Sritunyalucksana K."/>
            <person name="Paszkiewicz K.H."/>
            <person name="Moore K.A."/>
            <person name="Stentiford G.D."/>
            <person name="Williams B.A."/>
        </authorList>
    </citation>
    <scope>NUCLEOTIDE SEQUENCE [LARGE SCALE GENOMIC DNA]</scope>
    <source>
        <strain evidence="3 4">GB1</strain>
    </source>
</reference>
<accession>A0A1X0QBC5</accession>
<dbReference type="EMBL" id="LVKB01000046">
    <property type="protein sequence ID" value="ORD97022.1"/>
    <property type="molecule type" value="Genomic_DNA"/>
</dbReference>
<keyword evidence="4" id="KW-1185">Reference proteome</keyword>
<dbReference type="AlphaFoldDB" id="A0A1X0QBC5"/>
<sequence length="122" mass="14084">MKSELLGDNERIFKFFEVCYLKIAAFNDIILDELREFRNEFSKFKKLHESSIKESTSKATRNVNANNKNSGRKTNGTGDLDSNSTIDFKRLIVFLIISLIIIILIIIVFKNYSSSERSVIKK</sequence>
<feature type="compositionally biased region" description="Polar residues" evidence="1">
    <location>
        <begin position="57"/>
        <end position="79"/>
    </location>
</feature>
<feature type="region of interest" description="Disordered" evidence="1">
    <location>
        <begin position="51"/>
        <end position="79"/>
    </location>
</feature>
<keyword evidence="2" id="KW-0472">Membrane</keyword>
<keyword evidence="2" id="KW-1133">Transmembrane helix</keyword>
<keyword evidence="2" id="KW-0812">Transmembrane</keyword>
<dbReference type="VEuPathDB" id="MicrosporidiaDB:HERIO_1069"/>